<sequence length="93" mass="10914">MEKAYYVKYYANFGNTYNLYWLPDGEPAPAGLERITRKKAFDLCKQERDRRRYDQAFSGYADTWVWPYGAPEAVRYCHPLDLRTSGSYVVLGL</sequence>
<organism evidence="1">
    <name type="scientific">Siphoviridae sp. ct3pR10</name>
    <dbReference type="NCBI Taxonomy" id="2826284"/>
    <lineage>
        <taxon>Viruses</taxon>
        <taxon>Duplodnaviria</taxon>
        <taxon>Heunggongvirae</taxon>
        <taxon>Uroviricota</taxon>
        <taxon>Caudoviricetes</taxon>
    </lineage>
</organism>
<accession>A0A8S5LWN3</accession>
<name>A0A8S5LWN3_9CAUD</name>
<protein>
    <submittedName>
        <fullName evidence="1">Uncharacterized protein</fullName>
    </submittedName>
</protein>
<evidence type="ECO:0000313" key="1">
    <source>
        <dbReference type="EMBL" id="DAD74372.1"/>
    </source>
</evidence>
<reference evidence="1" key="1">
    <citation type="journal article" date="2021" name="Proc. Natl. Acad. Sci. U.S.A.">
        <title>A Catalog of Tens of Thousands of Viruses from Human Metagenomes Reveals Hidden Associations with Chronic Diseases.</title>
        <authorList>
            <person name="Tisza M.J."/>
            <person name="Buck C.B."/>
        </authorList>
    </citation>
    <scope>NUCLEOTIDE SEQUENCE</scope>
    <source>
        <strain evidence="1">Ct3pR10</strain>
    </source>
</reference>
<dbReference type="EMBL" id="BK014759">
    <property type="protein sequence ID" value="DAD74372.1"/>
    <property type="molecule type" value="Genomic_DNA"/>
</dbReference>
<proteinExistence type="predicted"/>